<organism evidence="1 2">
    <name type="scientific">Lasiodiplodia mahajangana</name>
    <dbReference type="NCBI Taxonomy" id="1108764"/>
    <lineage>
        <taxon>Eukaryota</taxon>
        <taxon>Fungi</taxon>
        <taxon>Dikarya</taxon>
        <taxon>Ascomycota</taxon>
        <taxon>Pezizomycotina</taxon>
        <taxon>Dothideomycetes</taxon>
        <taxon>Dothideomycetes incertae sedis</taxon>
        <taxon>Botryosphaeriales</taxon>
        <taxon>Botryosphaeriaceae</taxon>
        <taxon>Lasiodiplodia</taxon>
    </lineage>
</organism>
<protein>
    <submittedName>
        <fullName evidence="1">Uncharacterized protein</fullName>
    </submittedName>
</protein>
<dbReference type="EMBL" id="JAPUUL010001795">
    <property type="protein sequence ID" value="KAJ8126582.1"/>
    <property type="molecule type" value="Genomic_DNA"/>
</dbReference>
<reference evidence="1" key="1">
    <citation type="submission" date="2022-12" db="EMBL/GenBank/DDBJ databases">
        <title>Genome Sequence of Lasiodiplodia mahajangana.</title>
        <authorList>
            <person name="Buettner E."/>
        </authorList>
    </citation>
    <scope>NUCLEOTIDE SEQUENCE</scope>
    <source>
        <strain evidence="1">VT137</strain>
    </source>
</reference>
<dbReference type="Proteomes" id="UP001153332">
    <property type="component" value="Unassembled WGS sequence"/>
</dbReference>
<sequence length="130" mass="14429">MRKYVPRIIGISDVSYEHYFGSLFNPYTSHYHYTVDSTTPSSDPILSFRVQSLTTAKMVAMYTVLGRQVGSHYLAMGVLGALFSGTYLALSGGSKKTTQIPPINASTPDEADFIQNFLKQADEEQKKAKH</sequence>
<keyword evidence="2" id="KW-1185">Reference proteome</keyword>
<evidence type="ECO:0000313" key="2">
    <source>
        <dbReference type="Proteomes" id="UP001153332"/>
    </source>
</evidence>
<evidence type="ECO:0000313" key="1">
    <source>
        <dbReference type="EMBL" id="KAJ8126582.1"/>
    </source>
</evidence>
<proteinExistence type="predicted"/>
<name>A0ACC2JGZ7_9PEZI</name>
<gene>
    <name evidence="1" type="ORF">O1611_g7056</name>
</gene>
<accession>A0ACC2JGZ7</accession>
<comment type="caution">
    <text evidence="1">The sequence shown here is derived from an EMBL/GenBank/DDBJ whole genome shotgun (WGS) entry which is preliminary data.</text>
</comment>